<dbReference type="PANTHER" id="PTHR31005:SF8">
    <property type="entry name" value="DUF4139 DOMAIN-CONTAINING PROTEIN"/>
    <property type="match status" value="1"/>
</dbReference>
<keyword evidence="2" id="KW-0732">Signal</keyword>
<name>A0A433SFS5_9BURK</name>
<dbReference type="InterPro" id="IPR037291">
    <property type="entry name" value="DUF4139"/>
</dbReference>
<comment type="caution">
    <text evidence="5">The sequence shown here is derived from an EMBL/GenBank/DDBJ whole genome shotgun (WGS) entry which is preliminary data.</text>
</comment>
<accession>A0A433SFS5</accession>
<dbReference type="EMBL" id="PQSP01000002">
    <property type="protein sequence ID" value="RUS67494.1"/>
    <property type="molecule type" value="Genomic_DNA"/>
</dbReference>
<evidence type="ECO:0000259" key="3">
    <source>
        <dbReference type="Pfam" id="PF13598"/>
    </source>
</evidence>
<dbReference type="PANTHER" id="PTHR31005">
    <property type="entry name" value="DUF4139 DOMAIN-CONTAINING PROTEIN"/>
    <property type="match status" value="1"/>
</dbReference>
<dbReference type="Proteomes" id="UP000286947">
    <property type="component" value="Unassembled WGS sequence"/>
</dbReference>
<dbReference type="AlphaFoldDB" id="A0A433SFS5"/>
<feature type="chain" id="PRO_5018982169" description="Mucoidy inhibitor MuiA family protein" evidence="2">
    <location>
        <begin position="33"/>
        <end position="557"/>
    </location>
</feature>
<proteinExistence type="predicted"/>
<feature type="coiled-coil region" evidence="1">
    <location>
        <begin position="182"/>
        <end position="209"/>
    </location>
</feature>
<keyword evidence="6" id="KW-1185">Reference proteome</keyword>
<gene>
    <name evidence="5" type="ORF">CUZ56_01441</name>
</gene>
<feature type="domain" description="DUF4139" evidence="3">
    <location>
        <begin position="231"/>
        <end position="550"/>
    </location>
</feature>
<dbReference type="Pfam" id="PF13600">
    <property type="entry name" value="DUF4140"/>
    <property type="match status" value="1"/>
</dbReference>
<dbReference type="InterPro" id="IPR011935">
    <property type="entry name" value="CHP02231"/>
</dbReference>
<protein>
    <recommendedName>
        <fullName evidence="7">Mucoidy inhibitor MuiA family protein</fullName>
    </recommendedName>
</protein>
<sequence precursor="true">MNNFCHRLYKRGSLLSLVFATALGMVAFSSGAQTTMSPTVQPVKLTHVTVFLRGAELFSSDKLTLPAGESEVVFSNVAGRINEQSLSISASNGVMVLSSGVRNDFLQDETLSPQAQRIQDELDAARLEREGLQVQINVIKEQLAVLKANRRLVQDGGSVSVDELNRMLDFVAARVSAALKAQADIQLEMHKLDERIGKLEQQLEEERSKGYQPGGRIVVKFYAPQATTTDLKMSYVVSDAGWVPTYDLHVEKVGAPVHLTYKARVFQNTGIDWTKVNLTLSTGNPSQGVQAPHLYPWFVAVDHPVALAQQDMARVAESVMYEEKAVPMAAMAPAAPRRAVQSNTLDGYVSTNAQGINTSFDISIPYTVPSDGKGHVIMVQSADMAADYRYVTVPKLDSDVFLQARITDWQNLNLLPGATSVYFENSFIGQGRIDLNNIKDGLDVSLGRDKRVIIDRVEDKNNRGTAGLFGGSAQRTFAYTVNVRNTRAEAIKLVIKEQLPVSQDSEVTLNDLKLAGGVHDDKTGEVTWTLDLKAGEQRSITYSFAVRYPKDAQIIGL</sequence>
<evidence type="ECO:0000259" key="4">
    <source>
        <dbReference type="Pfam" id="PF13600"/>
    </source>
</evidence>
<evidence type="ECO:0000313" key="6">
    <source>
        <dbReference type="Proteomes" id="UP000286947"/>
    </source>
</evidence>
<evidence type="ECO:0000256" key="1">
    <source>
        <dbReference type="SAM" id="Coils"/>
    </source>
</evidence>
<evidence type="ECO:0000313" key="5">
    <source>
        <dbReference type="EMBL" id="RUS67494.1"/>
    </source>
</evidence>
<reference evidence="5 6" key="1">
    <citation type="submission" date="2018-01" db="EMBL/GenBank/DDBJ databases">
        <title>Saezia sanguinis gen. nov., sp. nov., in the order Burkholderiales isolated from human blood.</title>
        <authorList>
            <person name="Medina-Pascual M.J."/>
            <person name="Valdezate S."/>
            <person name="Monzon S."/>
            <person name="Cuesta I."/>
            <person name="Carrasco G."/>
            <person name="Villalon P."/>
            <person name="Saez-Nieto J.A."/>
        </authorList>
    </citation>
    <scope>NUCLEOTIDE SEQUENCE [LARGE SCALE GENOMIC DNA]</scope>
    <source>
        <strain evidence="5 6">CNM695-12</strain>
    </source>
</reference>
<evidence type="ECO:0000256" key="2">
    <source>
        <dbReference type="SAM" id="SignalP"/>
    </source>
</evidence>
<feature type="signal peptide" evidence="2">
    <location>
        <begin position="1"/>
        <end position="32"/>
    </location>
</feature>
<dbReference type="Pfam" id="PF13598">
    <property type="entry name" value="DUF4139"/>
    <property type="match status" value="1"/>
</dbReference>
<evidence type="ECO:0008006" key="7">
    <source>
        <dbReference type="Google" id="ProtNLM"/>
    </source>
</evidence>
<feature type="domain" description="DUF4140" evidence="4">
    <location>
        <begin position="48"/>
        <end position="146"/>
    </location>
</feature>
<feature type="coiled-coil region" evidence="1">
    <location>
        <begin position="115"/>
        <end position="149"/>
    </location>
</feature>
<organism evidence="5 6">
    <name type="scientific">Saezia sanguinis</name>
    <dbReference type="NCBI Taxonomy" id="1965230"/>
    <lineage>
        <taxon>Bacteria</taxon>
        <taxon>Pseudomonadati</taxon>
        <taxon>Pseudomonadota</taxon>
        <taxon>Betaproteobacteria</taxon>
        <taxon>Burkholderiales</taxon>
        <taxon>Saeziaceae</taxon>
        <taxon>Saezia</taxon>
    </lineage>
</organism>
<dbReference type="NCBIfam" id="TIGR02231">
    <property type="entry name" value="mucoidy inhibitor MuiA family protein"/>
    <property type="match status" value="1"/>
</dbReference>
<keyword evidence="1" id="KW-0175">Coiled coil</keyword>
<dbReference type="InterPro" id="IPR025554">
    <property type="entry name" value="DUF4140"/>
</dbReference>
<dbReference type="RefSeq" id="WP_162615277.1">
    <property type="nucleotide sequence ID" value="NZ_PQSP01000002.1"/>
</dbReference>